<dbReference type="Gene3D" id="1.10.3080.10">
    <property type="entry name" value="Clc chloride channel"/>
    <property type="match status" value="1"/>
</dbReference>
<feature type="transmembrane region" description="Helical" evidence="11">
    <location>
        <begin position="312"/>
        <end position="329"/>
    </location>
</feature>
<evidence type="ECO:0000256" key="9">
    <source>
        <dbReference type="ARBA" id="ARBA00023214"/>
    </source>
</evidence>
<keyword evidence="5 11" id="KW-1133">Transmembrane helix</keyword>
<evidence type="ECO:0000256" key="11">
    <source>
        <dbReference type="SAM" id="Phobius"/>
    </source>
</evidence>
<comment type="subcellular location">
    <subcellularLocation>
        <location evidence="1">Membrane</location>
        <topology evidence="1">Multi-pass membrane protein</topology>
    </subcellularLocation>
</comment>
<dbReference type="InterPro" id="IPR014743">
    <property type="entry name" value="Cl-channel_core"/>
</dbReference>
<evidence type="ECO:0000256" key="10">
    <source>
        <dbReference type="SAM" id="MobiDB-lite"/>
    </source>
</evidence>
<feature type="region of interest" description="Disordered" evidence="10">
    <location>
        <begin position="1"/>
        <end position="34"/>
    </location>
</feature>
<dbReference type="InterPro" id="IPR046342">
    <property type="entry name" value="CBS_dom_sf"/>
</dbReference>
<feature type="transmembrane region" description="Helical" evidence="11">
    <location>
        <begin position="373"/>
        <end position="392"/>
    </location>
</feature>
<evidence type="ECO:0000256" key="2">
    <source>
        <dbReference type="ARBA" id="ARBA00022448"/>
    </source>
</evidence>
<comment type="caution">
    <text evidence="13">The sequence shown here is derived from an EMBL/GenBank/DDBJ whole genome shotgun (WGS) entry which is preliminary data.</text>
</comment>
<reference evidence="13 14" key="1">
    <citation type="submission" date="2018-04" db="EMBL/GenBank/DDBJ databases">
        <title>The genome of golden apple snail Pomacea canaliculata provides insight into stress tolerance and invasive adaptation.</title>
        <authorList>
            <person name="Liu C."/>
            <person name="Liu B."/>
            <person name="Ren Y."/>
            <person name="Zhang Y."/>
            <person name="Wang H."/>
            <person name="Li S."/>
            <person name="Jiang F."/>
            <person name="Yin L."/>
            <person name="Zhang G."/>
            <person name="Qian W."/>
            <person name="Fan W."/>
        </authorList>
    </citation>
    <scope>NUCLEOTIDE SEQUENCE [LARGE SCALE GENOMIC DNA]</scope>
    <source>
        <strain evidence="13">SZHN2017</strain>
        <tissue evidence="13">Muscle</tissue>
    </source>
</reference>
<dbReference type="InterPro" id="IPR000644">
    <property type="entry name" value="CBS_dom"/>
</dbReference>
<feature type="transmembrane region" description="Helical" evidence="11">
    <location>
        <begin position="248"/>
        <end position="270"/>
    </location>
</feature>
<proteinExistence type="predicted"/>
<evidence type="ECO:0000313" key="13">
    <source>
        <dbReference type="EMBL" id="PVD38860.1"/>
    </source>
</evidence>
<feature type="transmembrane region" description="Helical" evidence="11">
    <location>
        <begin position="84"/>
        <end position="104"/>
    </location>
</feature>
<dbReference type="SUPFAM" id="SSF81340">
    <property type="entry name" value="Clc chloride channel"/>
    <property type="match status" value="1"/>
</dbReference>
<evidence type="ECO:0000256" key="1">
    <source>
        <dbReference type="ARBA" id="ARBA00004141"/>
    </source>
</evidence>
<dbReference type="InterPro" id="IPR051280">
    <property type="entry name" value="Cl-channel/antiporter"/>
</dbReference>
<gene>
    <name evidence="13" type="ORF">C0Q70_01485</name>
</gene>
<dbReference type="PANTHER" id="PTHR11689">
    <property type="entry name" value="CHLORIDE CHANNEL PROTEIN CLC FAMILY MEMBER"/>
    <property type="match status" value="1"/>
</dbReference>
<feature type="transmembrane region" description="Helical" evidence="11">
    <location>
        <begin position="535"/>
        <end position="552"/>
    </location>
</feature>
<feature type="transmembrane region" description="Helical" evidence="11">
    <location>
        <begin position="506"/>
        <end position="529"/>
    </location>
</feature>
<evidence type="ECO:0000256" key="4">
    <source>
        <dbReference type="ARBA" id="ARBA00022737"/>
    </source>
</evidence>
<dbReference type="Pfam" id="PF00654">
    <property type="entry name" value="Voltage_CLC"/>
    <property type="match status" value="1"/>
</dbReference>
<feature type="transmembrane region" description="Helical" evidence="11">
    <location>
        <begin position="335"/>
        <end position="353"/>
    </location>
</feature>
<dbReference type="PRINTS" id="PR00762">
    <property type="entry name" value="CLCHANNEL"/>
</dbReference>
<organism evidence="13 14">
    <name type="scientific">Pomacea canaliculata</name>
    <name type="common">Golden apple snail</name>
    <dbReference type="NCBI Taxonomy" id="400727"/>
    <lineage>
        <taxon>Eukaryota</taxon>
        <taxon>Metazoa</taxon>
        <taxon>Spiralia</taxon>
        <taxon>Lophotrochozoa</taxon>
        <taxon>Mollusca</taxon>
        <taxon>Gastropoda</taxon>
        <taxon>Caenogastropoda</taxon>
        <taxon>Architaenioglossa</taxon>
        <taxon>Ampullarioidea</taxon>
        <taxon>Ampullariidae</taxon>
        <taxon>Pomacea</taxon>
    </lineage>
</organism>
<evidence type="ECO:0000256" key="8">
    <source>
        <dbReference type="ARBA" id="ARBA00023136"/>
    </source>
</evidence>
<evidence type="ECO:0000313" key="14">
    <source>
        <dbReference type="Proteomes" id="UP000245119"/>
    </source>
</evidence>
<feature type="transmembrane region" description="Helical" evidence="11">
    <location>
        <begin position="282"/>
        <end position="300"/>
    </location>
</feature>
<keyword evidence="3 11" id="KW-0812">Transmembrane</keyword>
<dbReference type="SMART" id="SM00116">
    <property type="entry name" value="CBS"/>
    <property type="match status" value="1"/>
</dbReference>
<keyword evidence="14" id="KW-1185">Reference proteome</keyword>
<keyword evidence="9" id="KW-0868">Chloride</keyword>
<feature type="transmembrane region" description="Helical" evidence="11">
    <location>
        <begin position="471"/>
        <end position="494"/>
    </location>
</feature>
<dbReference type="InterPro" id="IPR001807">
    <property type="entry name" value="ClC"/>
</dbReference>
<feature type="domain" description="CBS" evidence="12">
    <location>
        <begin position="590"/>
        <end position="650"/>
    </location>
</feature>
<dbReference type="Proteomes" id="UP000245119">
    <property type="component" value="Linkage Group LG1"/>
</dbReference>
<evidence type="ECO:0000256" key="5">
    <source>
        <dbReference type="ARBA" id="ARBA00022989"/>
    </source>
</evidence>
<dbReference type="CDD" id="cd03685">
    <property type="entry name" value="ClC_6_like"/>
    <property type="match status" value="1"/>
</dbReference>
<dbReference type="AlphaFoldDB" id="A0A2T7PZN7"/>
<keyword evidence="2" id="KW-0813">Transport</keyword>
<dbReference type="OrthoDB" id="428525at2759"/>
<evidence type="ECO:0000259" key="12">
    <source>
        <dbReference type="SMART" id="SM00116"/>
    </source>
</evidence>
<accession>A0A2T7PZN7</accession>
<evidence type="ECO:0000256" key="3">
    <source>
        <dbReference type="ARBA" id="ARBA00022692"/>
    </source>
</evidence>
<keyword evidence="7" id="KW-0129">CBS domain</keyword>
<dbReference type="GO" id="GO:0005765">
    <property type="term" value="C:lysosomal membrane"/>
    <property type="evidence" value="ECO:0007669"/>
    <property type="project" value="TreeGrafter"/>
</dbReference>
<keyword evidence="4" id="KW-0677">Repeat</keyword>
<dbReference type="PANTHER" id="PTHR11689:SF136">
    <property type="entry name" value="H(+)_CL(-) EXCHANGE TRANSPORTER 7"/>
    <property type="match status" value="1"/>
</dbReference>
<evidence type="ECO:0000256" key="6">
    <source>
        <dbReference type="ARBA" id="ARBA00023065"/>
    </source>
</evidence>
<dbReference type="STRING" id="400727.A0A2T7PZN7"/>
<protein>
    <recommendedName>
        <fullName evidence="12">CBS domain-containing protein</fullName>
    </recommendedName>
</protein>
<dbReference type="SUPFAM" id="SSF54631">
    <property type="entry name" value="CBS-domain pair"/>
    <property type="match status" value="1"/>
</dbReference>
<evidence type="ECO:0000256" key="7">
    <source>
        <dbReference type="ARBA" id="ARBA00023122"/>
    </source>
</evidence>
<dbReference type="GO" id="GO:0015108">
    <property type="term" value="F:chloride transmembrane transporter activity"/>
    <property type="evidence" value="ECO:0007669"/>
    <property type="project" value="InterPro"/>
</dbReference>
<keyword evidence="6" id="KW-0406">Ion transport</keyword>
<keyword evidence="8 11" id="KW-0472">Membrane</keyword>
<name>A0A2T7PZN7_POMCA</name>
<dbReference type="EMBL" id="PZQS01000001">
    <property type="protein sequence ID" value="PVD38860.1"/>
    <property type="molecule type" value="Genomic_DNA"/>
</dbReference>
<feature type="compositionally biased region" description="Basic and acidic residues" evidence="10">
    <location>
        <begin position="1"/>
        <end position="12"/>
    </location>
</feature>
<feature type="transmembrane region" description="Helical" evidence="11">
    <location>
        <begin position="132"/>
        <end position="157"/>
    </location>
</feature>
<sequence>MAETSSEREHLLASEIGSTNASEDDLSDSLKDRHPNNISIEHTVDPERFLSTKYESLDYDITENIVHLREEKKQTYKDVAKMQAVRWVVSLMIGVLTGLVASFIDFSVETISAFKYSTIKQYVDKCIEEDCIYIPMMIWLAYNALFCLIASCLVVFIEPCAAGSGIPQIKCFLNGVKIPHVVRFKTLVCKVIGVTCAVSGGLAVGKEGPMIHSGAVVAAGISQGRSTSLGLDLKIFEYFRTDTEKRDFVSGGAAAGVAAAFGAPVGGVLFSLEEGASFWNQALTWRIFFTSMISTFTLNIMNSYIKHRPWDLSYPGLINFGSFNALTYSGFELPIFVVMGALGGILGALFNFINHKLTLFRLRYMYYKGAQVIEPVVVSIMTATFGFMSIYINNDCKPNSETTEEMRVQFFCDDGFYSSSTNLFFDTPESSVKALFHAVAGSFNVSTLASYTAGYFFLACWTYGLSVPSGLFIPSLLIGAGWGRLVGIGVAAIFPDQEWADPGKYALIGAAAQLGGIVRMTISLTVIIVEATGNVTLGLPIMLALITAKWFGDWEGIYDMHIHLQSVPVLGWEPPNLSSNINAREVMSHPVTVLHIKEKVGDIVDLLKKEVHNGFPVVDNLESPQLSGSHRTFGRFRGTILRHQLIVLLKLKVWEENSDFIKLQSRLQMSDFRDNYPRYPPIHHISISPIERNYTLNLEPFMNTAPYTVSENMNVIKNSAMQTWHLYALLMLVTGTVQKPPSPKQARGSHVTTCLYNACHVAVRAKCAVKCVPVEGENEKH</sequence>